<name>A0A7J6VNF5_THATH</name>
<comment type="caution">
    <text evidence="2">The sequence shown here is derived from an EMBL/GenBank/DDBJ whole genome shotgun (WGS) entry which is preliminary data.</text>
</comment>
<proteinExistence type="predicted"/>
<organism evidence="2 3">
    <name type="scientific">Thalictrum thalictroides</name>
    <name type="common">Rue-anemone</name>
    <name type="synonym">Anemone thalictroides</name>
    <dbReference type="NCBI Taxonomy" id="46969"/>
    <lineage>
        <taxon>Eukaryota</taxon>
        <taxon>Viridiplantae</taxon>
        <taxon>Streptophyta</taxon>
        <taxon>Embryophyta</taxon>
        <taxon>Tracheophyta</taxon>
        <taxon>Spermatophyta</taxon>
        <taxon>Magnoliopsida</taxon>
        <taxon>Ranunculales</taxon>
        <taxon>Ranunculaceae</taxon>
        <taxon>Thalictroideae</taxon>
        <taxon>Thalictrum</taxon>
    </lineage>
</organism>
<accession>A0A7J6VNF5</accession>
<protein>
    <submittedName>
        <fullName evidence="2">Uncharacterized protein</fullName>
    </submittedName>
</protein>
<evidence type="ECO:0000256" key="1">
    <source>
        <dbReference type="SAM" id="MobiDB-lite"/>
    </source>
</evidence>
<dbReference type="EMBL" id="JABWDY010029520">
    <property type="protein sequence ID" value="KAF5186287.1"/>
    <property type="molecule type" value="Genomic_DNA"/>
</dbReference>
<evidence type="ECO:0000313" key="2">
    <source>
        <dbReference type="EMBL" id="KAF5186287.1"/>
    </source>
</evidence>
<feature type="non-terminal residue" evidence="2">
    <location>
        <position position="57"/>
    </location>
</feature>
<feature type="compositionally biased region" description="Polar residues" evidence="1">
    <location>
        <begin position="29"/>
        <end position="42"/>
    </location>
</feature>
<sequence length="57" mass="6418">MQRIVLDDSSEEETDSDHLPLRGRFLQLTKDTVPSTDPSSNMDRTDFAGTFIDNSTN</sequence>
<dbReference type="Proteomes" id="UP000554482">
    <property type="component" value="Unassembled WGS sequence"/>
</dbReference>
<evidence type="ECO:0000313" key="3">
    <source>
        <dbReference type="Proteomes" id="UP000554482"/>
    </source>
</evidence>
<reference evidence="2 3" key="1">
    <citation type="submission" date="2020-06" db="EMBL/GenBank/DDBJ databases">
        <title>Transcriptomic and genomic resources for Thalictrum thalictroides and T. hernandezii: Facilitating candidate gene discovery in an emerging model plant lineage.</title>
        <authorList>
            <person name="Arias T."/>
            <person name="Riano-Pachon D.M."/>
            <person name="Di Stilio V.S."/>
        </authorList>
    </citation>
    <scope>NUCLEOTIDE SEQUENCE [LARGE SCALE GENOMIC DNA]</scope>
    <source>
        <strain evidence="3">cv. WT478/WT964</strain>
        <tissue evidence="2">Leaves</tissue>
    </source>
</reference>
<dbReference type="AlphaFoldDB" id="A0A7J6VNF5"/>
<keyword evidence="3" id="KW-1185">Reference proteome</keyword>
<feature type="region of interest" description="Disordered" evidence="1">
    <location>
        <begin position="1"/>
        <end position="57"/>
    </location>
</feature>
<gene>
    <name evidence="2" type="ORF">FRX31_024125</name>
</gene>